<dbReference type="SUPFAM" id="SSF54637">
    <property type="entry name" value="Thioesterase/thiol ester dehydrase-isomerase"/>
    <property type="match status" value="1"/>
</dbReference>
<evidence type="ECO:0000256" key="1">
    <source>
        <dbReference type="ARBA" id="ARBA00005254"/>
    </source>
</evidence>
<reference evidence="3 4" key="1">
    <citation type="submission" date="2020-04" db="EMBL/GenBank/DDBJ databases">
        <title>Gordonia sp. nov. TBRC 11910.</title>
        <authorList>
            <person name="Suriyachadkun C."/>
        </authorList>
    </citation>
    <scope>NUCLEOTIDE SEQUENCE [LARGE SCALE GENOMIC DNA]</scope>
    <source>
        <strain evidence="3 4">TBRC 11910</strain>
    </source>
</reference>
<feature type="domain" description="MaoC-like" evidence="2">
    <location>
        <begin position="16"/>
        <end position="108"/>
    </location>
</feature>
<comment type="caution">
    <text evidence="3">The sequence shown here is derived from an EMBL/GenBank/DDBJ whole genome shotgun (WGS) entry which is preliminary data.</text>
</comment>
<dbReference type="EMBL" id="JABBNB010000030">
    <property type="protein sequence ID" value="NMO04089.1"/>
    <property type="molecule type" value="Genomic_DNA"/>
</dbReference>
<evidence type="ECO:0000259" key="2">
    <source>
        <dbReference type="Pfam" id="PF01575"/>
    </source>
</evidence>
<dbReference type="InterPro" id="IPR029069">
    <property type="entry name" value="HotDog_dom_sf"/>
</dbReference>
<dbReference type="AlphaFoldDB" id="A0A848L080"/>
<dbReference type="InterPro" id="IPR002539">
    <property type="entry name" value="MaoC-like_dom"/>
</dbReference>
<evidence type="ECO:0000313" key="4">
    <source>
        <dbReference type="Proteomes" id="UP000550729"/>
    </source>
</evidence>
<dbReference type="Proteomes" id="UP000550729">
    <property type="component" value="Unassembled WGS sequence"/>
</dbReference>
<protein>
    <submittedName>
        <fullName evidence="3">Dehydratase</fullName>
    </submittedName>
</protein>
<comment type="similarity">
    <text evidence="1">Belongs to the enoyl-CoA hydratase/isomerase family.</text>
</comment>
<sequence>MTLIYAEDLRVGERRELGSYHLTAQDLDSFARQWDPQDHHIDSERATAGVYGGVIASGLHSLAILQRLSVINMLNDVAVIAGRELGPVRFVRPVRAGTTLVGTAQIDAVEFDDRHRALVSMTGRLSDESTGKTLVEVGMSFYAHARSQRPE</sequence>
<evidence type="ECO:0000313" key="3">
    <source>
        <dbReference type="EMBL" id="NMO04089.1"/>
    </source>
</evidence>
<keyword evidence="4" id="KW-1185">Reference proteome</keyword>
<gene>
    <name evidence="3" type="ORF">HH308_23005</name>
</gene>
<organism evidence="3 4">
    <name type="scientific">Gordonia asplenii</name>
    <dbReference type="NCBI Taxonomy" id="2725283"/>
    <lineage>
        <taxon>Bacteria</taxon>
        <taxon>Bacillati</taxon>
        <taxon>Actinomycetota</taxon>
        <taxon>Actinomycetes</taxon>
        <taxon>Mycobacteriales</taxon>
        <taxon>Gordoniaceae</taxon>
        <taxon>Gordonia</taxon>
    </lineage>
</organism>
<dbReference type="Gene3D" id="3.10.129.10">
    <property type="entry name" value="Hotdog Thioesterase"/>
    <property type="match status" value="1"/>
</dbReference>
<accession>A0A848L080</accession>
<dbReference type="Pfam" id="PF01575">
    <property type="entry name" value="MaoC_dehydratas"/>
    <property type="match status" value="1"/>
</dbReference>
<name>A0A848L080_9ACTN</name>
<proteinExistence type="inferred from homology"/>
<dbReference type="RefSeq" id="WP_170196590.1">
    <property type="nucleotide sequence ID" value="NZ_JABBNB010000030.1"/>
</dbReference>